<proteinExistence type="predicted"/>
<name>A0A1G6AD62_9HYPH</name>
<dbReference type="Proteomes" id="UP000199071">
    <property type="component" value="Unassembled WGS sequence"/>
</dbReference>
<evidence type="ECO:0000256" key="1">
    <source>
        <dbReference type="SAM" id="MobiDB-lite"/>
    </source>
</evidence>
<evidence type="ECO:0000313" key="2">
    <source>
        <dbReference type="EMBL" id="SDB06375.1"/>
    </source>
</evidence>
<dbReference type="AlphaFoldDB" id="A0A1G6AD62"/>
<dbReference type="RefSeq" id="WP_090874585.1">
    <property type="nucleotide sequence ID" value="NZ_FMXQ01000001.1"/>
</dbReference>
<sequence length="122" mass="12945">MTAAAEATPDNCASADKPLPIPSTREADAMLEAIDALCASLAPRLVAGLAIVRDNPGRTPQQWSVKDSADATVVSFGLIDRTFFWTWDQGVSNHYAKSRETVTRIVTGELARFGHLSDGGAG</sequence>
<protein>
    <submittedName>
        <fullName evidence="2">Uncharacterized protein</fullName>
    </submittedName>
</protein>
<accession>A0A1G6AD62</accession>
<feature type="region of interest" description="Disordered" evidence="1">
    <location>
        <begin position="1"/>
        <end position="20"/>
    </location>
</feature>
<keyword evidence="3" id="KW-1185">Reference proteome</keyword>
<gene>
    <name evidence="2" type="ORF">SAMN02982931_00472</name>
</gene>
<reference evidence="2 3" key="1">
    <citation type="submission" date="2016-10" db="EMBL/GenBank/DDBJ databases">
        <authorList>
            <person name="de Groot N.N."/>
        </authorList>
    </citation>
    <scope>NUCLEOTIDE SEQUENCE [LARGE SCALE GENOMIC DNA]</scope>
    <source>
        <strain evidence="2 3">ATCC 35022</strain>
    </source>
</reference>
<dbReference type="STRING" id="665467.SAMN02982931_00472"/>
<evidence type="ECO:0000313" key="3">
    <source>
        <dbReference type="Proteomes" id="UP000199071"/>
    </source>
</evidence>
<organism evidence="2 3">
    <name type="scientific">Bauldia litoralis</name>
    <dbReference type="NCBI Taxonomy" id="665467"/>
    <lineage>
        <taxon>Bacteria</taxon>
        <taxon>Pseudomonadati</taxon>
        <taxon>Pseudomonadota</taxon>
        <taxon>Alphaproteobacteria</taxon>
        <taxon>Hyphomicrobiales</taxon>
        <taxon>Kaistiaceae</taxon>
        <taxon>Bauldia</taxon>
    </lineage>
</organism>
<dbReference type="EMBL" id="FMXQ01000001">
    <property type="protein sequence ID" value="SDB06375.1"/>
    <property type="molecule type" value="Genomic_DNA"/>
</dbReference>